<dbReference type="SUPFAM" id="SSF81469">
    <property type="entry name" value="Bacterial aa3 type cytochrome c oxidase subunit IV"/>
    <property type="match status" value="1"/>
</dbReference>
<evidence type="ECO:0000313" key="3">
    <source>
        <dbReference type="EMBL" id="QMW22032.1"/>
    </source>
</evidence>
<dbReference type="Proteomes" id="UP000515292">
    <property type="component" value="Chromosome"/>
</dbReference>
<evidence type="ECO:0000256" key="1">
    <source>
        <dbReference type="SAM" id="Phobius"/>
    </source>
</evidence>
<evidence type="ECO:0000313" key="4">
    <source>
        <dbReference type="Proteomes" id="UP000515292"/>
    </source>
</evidence>
<proteinExistence type="predicted"/>
<accession>A0A7G5IF90</accession>
<reference evidence="3 4" key="1">
    <citation type="submission" date="2020-07" db="EMBL/GenBank/DDBJ databases">
        <title>Complete genome sequence for Sandaracinobacter sp. M6.</title>
        <authorList>
            <person name="Tang Y."/>
            <person name="Liu Q."/>
            <person name="Guo Z."/>
            <person name="Lei P."/>
            <person name="Huang B."/>
        </authorList>
    </citation>
    <scope>NUCLEOTIDE SEQUENCE [LARGE SCALE GENOMIC DNA]</scope>
    <source>
        <strain evidence="3 4">M6</strain>
    </source>
</reference>
<dbReference type="Pfam" id="PF07835">
    <property type="entry name" value="COX4_pro_2"/>
    <property type="match status" value="1"/>
</dbReference>
<dbReference type="AlphaFoldDB" id="A0A7G5IF90"/>
<dbReference type="RefSeq" id="WP_182294877.1">
    <property type="nucleotide sequence ID" value="NZ_CP059851.1"/>
</dbReference>
<name>A0A7G5IF90_9SPHN</name>
<keyword evidence="1" id="KW-0812">Transmembrane</keyword>
<organism evidence="3 4">
    <name type="scientific">Sandaracinobacteroides saxicola</name>
    <dbReference type="NCBI Taxonomy" id="2759707"/>
    <lineage>
        <taxon>Bacteria</taxon>
        <taxon>Pseudomonadati</taxon>
        <taxon>Pseudomonadota</taxon>
        <taxon>Alphaproteobacteria</taxon>
        <taxon>Sphingomonadales</taxon>
        <taxon>Sphingosinicellaceae</taxon>
        <taxon>Sandaracinobacteroides</taxon>
    </lineage>
</organism>
<dbReference type="InterPro" id="IPR036596">
    <property type="entry name" value="Cyt-C_aa3_sf"/>
</dbReference>
<evidence type="ECO:0000259" key="2">
    <source>
        <dbReference type="Pfam" id="PF07835"/>
    </source>
</evidence>
<dbReference type="KEGG" id="sand:H3309_11715"/>
<sequence>MAEIEKTGKDNQETYSGFLKLTMWLIVLVVIVLIGMVSFLYHAPTP</sequence>
<dbReference type="InterPro" id="IPR012422">
    <property type="entry name" value="Cyt_c_oxidase_su4_bac-aa3"/>
</dbReference>
<dbReference type="EMBL" id="CP059851">
    <property type="protein sequence ID" value="QMW22032.1"/>
    <property type="molecule type" value="Genomic_DNA"/>
</dbReference>
<gene>
    <name evidence="3" type="ORF">H3309_11715</name>
</gene>
<feature type="transmembrane region" description="Helical" evidence="1">
    <location>
        <begin position="21"/>
        <end position="41"/>
    </location>
</feature>
<keyword evidence="1" id="KW-0472">Membrane</keyword>
<feature type="domain" description="Cytochrome c oxidase subunit IV bacterial aa3 type" evidence="2">
    <location>
        <begin position="12"/>
        <end position="40"/>
    </location>
</feature>
<protein>
    <submittedName>
        <fullName evidence="3">Aa3-type cytochrome c oxidase subunit IV</fullName>
    </submittedName>
</protein>
<dbReference type="Gene3D" id="1.20.5.160">
    <property type="entry name" value="Bacterial aa3 type cytochrome c oxidase subunit IV"/>
    <property type="match status" value="1"/>
</dbReference>
<keyword evidence="4" id="KW-1185">Reference proteome</keyword>
<keyword evidence="1" id="KW-1133">Transmembrane helix</keyword>